<dbReference type="InterPro" id="IPR051288">
    <property type="entry name" value="Serum_paraoxonase/arylesterase"/>
</dbReference>
<dbReference type="OrthoDB" id="5307922at2759"/>
<protein>
    <recommendedName>
        <fullName evidence="3">SMP-30/Gluconolactonase/LRE-like region domain-containing protein</fullName>
    </recommendedName>
</protein>
<name>A0A0C2XGT3_SERVB</name>
<evidence type="ECO:0000313" key="1">
    <source>
        <dbReference type="EMBL" id="KIM28327.1"/>
    </source>
</evidence>
<reference evidence="2" key="2">
    <citation type="submission" date="2015-01" db="EMBL/GenBank/DDBJ databases">
        <title>Evolutionary Origins and Diversification of the Mycorrhizal Mutualists.</title>
        <authorList>
            <consortium name="DOE Joint Genome Institute"/>
            <consortium name="Mycorrhizal Genomics Consortium"/>
            <person name="Kohler A."/>
            <person name="Kuo A."/>
            <person name="Nagy L.G."/>
            <person name="Floudas D."/>
            <person name="Copeland A."/>
            <person name="Barry K.W."/>
            <person name="Cichocki N."/>
            <person name="Veneault-Fourrey C."/>
            <person name="LaButti K."/>
            <person name="Lindquist E.A."/>
            <person name="Lipzen A."/>
            <person name="Lundell T."/>
            <person name="Morin E."/>
            <person name="Murat C."/>
            <person name="Riley R."/>
            <person name="Ohm R."/>
            <person name="Sun H."/>
            <person name="Tunlid A."/>
            <person name="Henrissat B."/>
            <person name="Grigoriev I.V."/>
            <person name="Hibbett D.S."/>
            <person name="Martin F."/>
        </authorList>
    </citation>
    <scope>NUCLEOTIDE SEQUENCE [LARGE SCALE GENOMIC DNA]</scope>
    <source>
        <strain evidence="2">MAFF 305830</strain>
    </source>
</reference>
<dbReference type="PANTHER" id="PTHR11799:SF12">
    <property type="entry name" value="PARAOXONASE-RELATED"/>
    <property type="match status" value="1"/>
</dbReference>
<dbReference type="Gene3D" id="2.120.10.30">
    <property type="entry name" value="TolB, C-terminal domain"/>
    <property type="match status" value="1"/>
</dbReference>
<keyword evidence="2" id="KW-1185">Reference proteome</keyword>
<evidence type="ECO:0000313" key="2">
    <source>
        <dbReference type="Proteomes" id="UP000054097"/>
    </source>
</evidence>
<accession>A0A0C2XGT3</accession>
<dbReference type="Proteomes" id="UP000054097">
    <property type="component" value="Unassembled WGS sequence"/>
</dbReference>
<dbReference type="InterPro" id="IPR011042">
    <property type="entry name" value="6-blade_b-propeller_TolB-like"/>
</dbReference>
<dbReference type="PANTHER" id="PTHR11799">
    <property type="entry name" value="PARAOXONASE"/>
    <property type="match status" value="1"/>
</dbReference>
<proteinExistence type="predicted"/>
<dbReference type="SUPFAM" id="SSF63829">
    <property type="entry name" value="Calcium-dependent phosphotriesterase"/>
    <property type="match status" value="1"/>
</dbReference>
<gene>
    <name evidence="1" type="ORF">M408DRAFT_329432</name>
</gene>
<organism evidence="1 2">
    <name type="scientific">Serendipita vermifera MAFF 305830</name>
    <dbReference type="NCBI Taxonomy" id="933852"/>
    <lineage>
        <taxon>Eukaryota</taxon>
        <taxon>Fungi</taxon>
        <taxon>Dikarya</taxon>
        <taxon>Basidiomycota</taxon>
        <taxon>Agaricomycotina</taxon>
        <taxon>Agaricomycetes</taxon>
        <taxon>Sebacinales</taxon>
        <taxon>Serendipitaceae</taxon>
        <taxon>Serendipita</taxon>
    </lineage>
</organism>
<dbReference type="AlphaFoldDB" id="A0A0C2XGT3"/>
<evidence type="ECO:0008006" key="3">
    <source>
        <dbReference type="Google" id="ProtNLM"/>
    </source>
</evidence>
<reference evidence="1 2" key="1">
    <citation type="submission" date="2014-04" db="EMBL/GenBank/DDBJ databases">
        <authorList>
            <consortium name="DOE Joint Genome Institute"/>
            <person name="Kuo A."/>
            <person name="Zuccaro A."/>
            <person name="Kohler A."/>
            <person name="Nagy L.G."/>
            <person name="Floudas D."/>
            <person name="Copeland A."/>
            <person name="Barry K.W."/>
            <person name="Cichocki N."/>
            <person name="Veneault-Fourrey C."/>
            <person name="LaButti K."/>
            <person name="Lindquist E.A."/>
            <person name="Lipzen A."/>
            <person name="Lundell T."/>
            <person name="Morin E."/>
            <person name="Murat C."/>
            <person name="Sun H."/>
            <person name="Tunlid A."/>
            <person name="Henrissat B."/>
            <person name="Grigoriev I.V."/>
            <person name="Hibbett D.S."/>
            <person name="Martin F."/>
            <person name="Nordberg H.P."/>
            <person name="Cantor M.N."/>
            <person name="Hua S.X."/>
        </authorList>
    </citation>
    <scope>NUCLEOTIDE SEQUENCE [LARGE SCALE GENOMIC DNA]</scope>
    <source>
        <strain evidence="1 2">MAFF 305830</strain>
    </source>
</reference>
<dbReference type="EMBL" id="KN824293">
    <property type="protein sequence ID" value="KIM28327.1"/>
    <property type="molecule type" value="Genomic_DNA"/>
</dbReference>
<sequence length="415" mass="44944">MVLKAVGTVSVGLIAILIAVASVWMNPVITLSGLRRSVESIGTGECVTEHTLQACEKMILHKPSGNLYMSCSDPITRTQWTPAVHIRKQPKALPDMDHFAIVDTNLPLSSTSYKKIKLSGLPTSDPKWRGLNLCGLDVVASETDPNLLWVYVINHRPPLSPATAQRDGADSSVEIFRTTVGSGTFEYVRTVEDPEHIITPNDLVGKPDGSGFWVSNDHAVRVGIKRDISVFLPLEGAGIAYCGLQEGCSFAVTGLPGINGISRAPRKTSSDFQDQDIFYAAGHEMSGKVFVLERQSDNSLVLTDSIDIGYVLDNIHVDDDGTLYIAAISRPLDWVQGYMADPINFKTPSAVVRISINPASFYGDKYKVDKIFENNGTIISGATTAVWDANHSRLWIHGLASLGLTSCAISENSGI</sequence>
<dbReference type="HOGENOM" id="CLU_033924_2_0_1"/>